<dbReference type="AlphaFoldDB" id="A0A168Q1N4"/>
<dbReference type="InterPro" id="IPR006575">
    <property type="entry name" value="RWD_dom"/>
</dbReference>
<dbReference type="SUPFAM" id="SSF161219">
    <property type="entry name" value="CHY zinc finger-like"/>
    <property type="match status" value="1"/>
</dbReference>
<feature type="domain" description="CHY-type" evidence="7">
    <location>
        <begin position="687"/>
        <end position="754"/>
    </location>
</feature>
<keyword evidence="3" id="KW-0862">Zinc</keyword>
<reference evidence="8 9" key="1">
    <citation type="submission" date="2015-06" db="EMBL/GenBank/DDBJ databases">
        <title>Expansion of signal transduction pathways in fungi by whole-genome duplication.</title>
        <authorList>
            <consortium name="DOE Joint Genome Institute"/>
            <person name="Corrochano L.M."/>
            <person name="Kuo A."/>
            <person name="Marcet-Houben M."/>
            <person name="Polaino S."/>
            <person name="Salamov A."/>
            <person name="Villalobos J.M."/>
            <person name="Alvarez M.I."/>
            <person name="Avalos J."/>
            <person name="Benito E.P."/>
            <person name="Benoit I."/>
            <person name="Burger G."/>
            <person name="Camino L.P."/>
            <person name="Canovas D."/>
            <person name="Cerda-Olmedo E."/>
            <person name="Cheng J.-F."/>
            <person name="Dominguez A."/>
            <person name="Elias M."/>
            <person name="Eslava A.P."/>
            <person name="Glaser F."/>
            <person name="Grimwood J."/>
            <person name="Gutierrez G."/>
            <person name="Heitman J."/>
            <person name="Henrissat B."/>
            <person name="Iturriaga E.A."/>
            <person name="Lang B.F."/>
            <person name="Lavin J.L."/>
            <person name="Lee S."/>
            <person name="Li W."/>
            <person name="Lindquist E."/>
            <person name="Lopez-Garcia S."/>
            <person name="Luque E.M."/>
            <person name="Marcos A.T."/>
            <person name="Martin J."/>
            <person name="Mccluskey K."/>
            <person name="Medina H.R."/>
            <person name="Miralles-Duran A."/>
            <person name="Miyazaki A."/>
            <person name="Munoz-Torres E."/>
            <person name="Oguiza J.A."/>
            <person name="Ohm R."/>
            <person name="Olmedo M."/>
            <person name="Orejas M."/>
            <person name="Ortiz-Castellanos L."/>
            <person name="Pisabarro A.G."/>
            <person name="Rodriguez-Romero J."/>
            <person name="Ruiz-Herrera J."/>
            <person name="Ruiz-Vazquez R."/>
            <person name="Sanz C."/>
            <person name="Schackwitz W."/>
            <person name="Schmutz J."/>
            <person name="Shahriari M."/>
            <person name="Shelest E."/>
            <person name="Silva-Franco F."/>
            <person name="Soanes D."/>
            <person name="Syed K."/>
            <person name="Tagua V.G."/>
            <person name="Talbot N.J."/>
            <person name="Thon M."/>
            <person name="De Vries R.P."/>
            <person name="Wiebenga A."/>
            <person name="Yadav J.S."/>
            <person name="Braun E.L."/>
            <person name="Baker S."/>
            <person name="Garre V."/>
            <person name="Horwitz B."/>
            <person name="Torres-Martinez S."/>
            <person name="Idnurm A."/>
            <person name="Herrera-Estrella A."/>
            <person name="Gabaldon T."/>
            <person name="Grigoriev I.V."/>
        </authorList>
    </citation>
    <scope>NUCLEOTIDE SEQUENCE [LARGE SCALE GENOMIC DNA]</scope>
    <source>
        <strain evidence="8 9">CBS 277.49</strain>
    </source>
</reference>
<dbReference type="InterPro" id="IPR037274">
    <property type="entry name" value="Znf_CHY_sf"/>
</dbReference>
<dbReference type="PROSITE" id="PS51266">
    <property type="entry name" value="ZF_CHY"/>
    <property type="match status" value="1"/>
</dbReference>
<evidence type="ECO:0000256" key="1">
    <source>
        <dbReference type="ARBA" id="ARBA00022723"/>
    </source>
</evidence>
<comment type="caution">
    <text evidence="8">The sequence shown here is derived from an EMBL/GenBank/DDBJ whole genome shotgun (WGS) entry which is preliminary data.</text>
</comment>
<feature type="domain" description="RWD" evidence="6">
    <location>
        <begin position="26"/>
        <end position="132"/>
    </location>
</feature>
<protein>
    <recommendedName>
        <fullName evidence="10">CHY-type domain-containing protein</fullName>
    </recommendedName>
</protein>
<evidence type="ECO:0000259" key="6">
    <source>
        <dbReference type="PROSITE" id="PS50908"/>
    </source>
</evidence>
<keyword evidence="2 4" id="KW-0863">Zinc-finger</keyword>
<evidence type="ECO:0000256" key="3">
    <source>
        <dbReference type="ARBA" id="ARBA00022833"/>
    </source>
</evidence>
<evidence type="ECO:0000256" key="2">
    <source>
        <dbReference type="ARBA" id="ARBA00022771"/>
    </source>
</evidence>
<feature type="region of interest" description="Disordered" evidence="5">
    <location>
        <begin position="176"/>
        <end position="229"/>
    </location>
</feature>
<feature type="region of interest" description="Disordered" evidence="5">
    <location>
        <begin position="777"/>
        <end position="815"/>
    </location>
</feature>
<feature type="compositionally biased region" description="Low complexity" evidence="5">
    <location>
        <begin position="193"/>
        <end position="209"/>
    </location>
</feature>
<dbReference type="Proteomes" id="UP000077051">
    <property type="component" value="Unassembled WGS sequence"/>
</dbReference>
<dbReference type="VEuPathDB" id="FungiDB:MUCCIDRAFT_76544"/>
<feature type="compositionally biased region" description="Basic and acidic residues" evidence="5">
    <location>
        <begin position="795"/>
        <end position="815"/>
    </location>
</feature>
<dbReference type="STRING" id="747725.A0A168Q1N4"/>
<name>A0A168Q1N4_MUCCL</name>
<dbReference type="OrthoDB" id="10253329at2759"/>
<proteinExistence type="predicted"/>
<accession>A0A168Q1N4</accession>
<evidence type="ECO:0008006" key="10">
    <source>
        <dbReference type="Google" id="ProtNLM"/>
    </source>
</evidence>
<evidence type="ECO:0000313" key="8">
    <source>
        <dbReference type="EMBL" id="OAD08554.1"/>
    </source>
</evidence>
<evidence type="ECO:0000259" key="7">
    <source>
        <dbReference type="PROSITE" id="PS51266"/>
    </source>
</evidence>
<evidence type="ECO:0000313" key="9">
    <source>
        <dbReference type="Proteomes" id="UP000077051"/>
    </source>
</evidence>
<keyword evidence="9" id="KW-1185">Reference proteome</keyword>
<dbReference type="PROSITE" id="PS50908">
    <property type="entry name" value="RWD"/>
    <property type="match status" value="1"/>
</dbReference>
<keyword evidence="1" id="KW-0479">Metal-binding</keyword>
<sequence length="815" mass="90704">MVDKAQRTVVKPQAALATNDQDKRKLEMIQLETRYKSSFRLVSENKDETIVRLAIKPSDPDFPYEIDALQLQLTIPRDYPKASCKVQVLNSDIPKGFAINLEKGYIARVESSTAHQTLVRQMNWLDRNMESLLQQAPAPTVRFIAHNKESATAEAAASSPQQQPVKHFIDATAEPISSSNIRLPTPPTRRFEASASSSSSSLSATASSSKPIPAKVDNKPVQVEKPKPVDVPVVDTASKKQYSAKELSQADKRRKHEFRQLQTRFCDTFRTARTTAKDTIATLTMTINDTDFTHEQLVGGKELYIKYHVPALYPLEPCSIEIDNKKLDKTRATWVSQGFDQHVAHAGDYTLFENLNWLNRNIELLLSTPPTQKTEEQAEADVIAAAQQKDLKPPVKAAQQPALSVTAPEFTPQQSKPADTKKKTSLFDEANDIKKNKVIIVNDPSLVIEQAEEEEVEVELAEGEDDYHRHLEEEHQQQEGGGGGEKTVVGLSQPVVRRGTEIRLVDPKLENISLFRCALLHIMVKCARCKDTVEVENIKPEQEDKQAAASSSSKPPPKTERWMSCPTCSSVLGIKFLGELVHQGALSVGLLQLAGCTPYDILPSAYIGTCGSCMADMASTVRLSSHDPPRTLNCFSCHAKMTCGLGDYKFVKIGSEGGERLIANEEQVMKLKKKKKSREDPLTIGEPLPDQGTCSHYRKSKRWFRFSCCSKLYPCDICHDGHEDHSYDYAKKHVCGLCSREQTIVSGKPCVCGHEFEKAPQKQAFWEGGKGVRNKIVMSRKDPHKHKGVGKTTSKKQDRVGIAGKERHQTEPPSS</sequence>
<evidence type="ECO:0000256" key="4">
    <source>
        <dbReference type="PROSITE-ProRule" id="PRU00601"/>
    </source>
</evidence>
<dbReference type="InterPro" id="IPR008913">
    <property type="entry name" value="Znf_CHY"/>
</dbReference>
<feature type="region of interest" description="Disordered" evidence="5">
    <location>
        <begin position="540"/>
        <end position="561"/>
    </location>
</feature>
<feature type="compositionally biased region" description="Basic and acidic residues" evidence="5">
    <location>
        <begin position="216"/>
        <end position="228"/>
    </location>
</feature>
<gene>
    <name evidence="8" type="ORF">MUCCIDRAFT_76544</name>
</gene>
<dbReference type="EMBL" id="AMYB01000001">
    <property type="protein sequence ID" value="OAD08554.1"/>
    <property type="molecule type" value="Genomic_DNA"/>
</dbReference>
<dbReference type="GO" id="GO:0008270">
    <property type="term" value="F:zinc ion binding"/>
    <property type="evidence" value="ECO:0007669"/>
    <property type="project" value="UniProtKB-KW"/>
</dbReference>
<organism evidence="8 9">
    <name type="scientific">Mucor lusitanicus CBS 277.49</name>
    <dbReference type="NCBI Taxonomy" id="747725"/>
    <lineage>
        <taxon>Eukaryota</taxon>
        <taxon>Fungi</taxon>
        <taxon>Fungi incertae sedis</taxon>
        <taxon>Mucoromycota</taxon>
        <taxon>Mucoromycotina</taxon>
        <taxon>Mucoromycetes</taxon>
        <taxon>Mucorales</taxon>
        <taxon>Mucorineae</taxon>
        <taxon>Mucoraceae</taxon>
        <taxon>Mucor</taxon>
    </lineage>
</organism>
<evidence type="ECO:0000256" key="5">
    <source>
        <dbReference type="SAM" id="MobiDB-lite"/>
    </source>
</evidence>